<evidence type="ECO:0000256" key="1">
    <source>
        <dbReference type="ARBA" id="ARBA00032958"/>
    </source>
</evidence>
<dbReference type="Proteomes" id="UP000001307">
    <property type="component" value="Unassembled WGS sequence"/>
</dbReference>
<evidence type="ECO:0000313" key="3">
    <source>
        <dbReference type="EMBL" id="CBY08488.1"/>
    </source>
</evidence>
<dbReference type="GO" id="GO:0033588">
    <property type="term" value="C:elongator holoenzyme complex"/>
    <property type="evidence" value="ECO:0007669"/>
    <property type="project" value="InterPro"/>
</dbReference>
<dbReference type="InterPro" id="IPR056164">
    <property type="entry name" value="Beta-prop_ELP1_1st"/>
</dbReference>
<dbReference type="SUPFAM" id="SSF69322">
    <property type="entry name" value="Tricorn protease domain 2"/>
    <property type="match status" value="1"/>
</dbReference>
<dbReference type="PANTHER" id="PTHR12747">
    <property type="entry name" value="ELONGATOR COMPLEX PROTEIN 1"/>
    <property type="match status" value="1"/>
</dbReference>
<sequence>MRSIRLCRIAVKHLPKVDDIVKIISSDRSIAVATESSLFLSSDNGNNFEEVVLPSPASIVDIHFLFDGSLWVANAIGEVFKAFDGEVEELGVQEGGILASRWSPDGELLLIIGSDLEAEDSLQVLTADFDPIAVQPAVSTEPGEQIMVNVGWGSRSTQFMGQAGKESREIELKSATKLSEQDNLKVELCWRGDAELFCTSVPCFSGRRTRIYNREGNHLSTTDSPSTFLGPLSWRASSLFSAAAESIAGRPIIAQIERNGLEHGQIELILKDQLVNKISWNASGVLLLIQYANFYEIWRQGNYHWYRQVLQKISAQDYIFWDDFDANTLHVSSGERLNSLHVEQFVNVYQQSKVLVADGEFNNFTDYEAAIIPPPMFQNQIKSSESRPAVPTQDGVLSVTDKAILDSQESVVIEGDFVCVRQLYSLAPNTVVLIHDLENDCVIEYATPKMSVRKSVKSSFVTHLAPVNEESFFYATVNEAKEYALIKAVVSKEKETIEIEKVNFFSSMVKNLFCSQEKPVYLVKNIPYYGIEKLPLKSGETVLSLAANDDFIAATTTSHELLIWDISKATEIKSWYAVRRGCERGASIVTLFGTNVVLQMPRGNIETVEPRAMLLKQLESLLDAPKIDWLKMFKLCRRQRVNLNLLVDHSGYENFPASDFFVELLPKIVRKE</sequence>
<dbReference type="FunCoup" id="E4X9M7">
    <property type="interactions" value="464"/>
</dbReference>
<name>E4X9M7_OIKDI</name>
<dbReference type="InParanoid" id="E4X9M7"/>
<dbReference type="UniPathway" id="UPA00988"/>
<dbReference type="GO" id="GO:0002926">
    <property type="term" value="P:tRNA wobble base 5-methoxycarbonylmethyl-2-thiouridinylation"/>
    <property type="evidence" value="ECO:0007669"/>
    <property type="project" value="TreeGrafter"/>
</dbReference>
<evidence type="ECO:0000313" key="4">
    <source>
        <dbReference type="Proteomes" id="UP000001307"/>
    </source>
</evidence>
<dbReference type="OrthoDB" id="40048at2759"/>
<organism evidence="3">
    <name type="scientific">Oikopleura dioica</name>
    <name type="common">Tunicate</name>
    <dbReference type="NCBI Taxonomy" id="34765"/>
    <lineage>
        <taxon>Eukaryota</taxon>
        <taxon>Metazoa</taxon>
        <taxon>Chordata</taxon>
        <taxon>Tunicata</taxon>
        <taxon>Appendicularia</taxon>
        <taxon>Copelata</taxon>
        <taxon>Oikopleuridae</taxon>
        <taxon>Oikopleura</taxon>
    </lineage>
</organism>
<reference evidence="3" key="1">
    <citation type="journal article" date="2010" name="Science">
        <title>Plasticity of animal genome architecture unmasked by rapid evolution of a pelagic tunicate.</title>
        <authorList>
            <person name="Denoeud F."/>
            <person name="Henriet S."/>
            <person name="Mungpakdee S."/>
            <person name="Aury J.M."/>
            <person name="Da Silva C."/>
            <person name="Brinkmann H."/>
            <person name="Mikhaleva J."/>
            <person name="Olsen L.C."/>
            <person name="Jubin C."/>
            <person name="Canestro C."/>
            <person name="Bouquet J.M."/>
            <person name="Danks G."/>
            <person name="Poulain J."/>
            <person name="Campsteijn C."/>
            <person name="Adamski M."/>
            <person name="Cross I."/>
            <person name="Yadetie F."/>
            <person name="Muffato M."/>
            <person name="Louis A."/>
            <person name="Butcher S."/>
            <person name="Tsagkogeorga G."/>
            <person name="Konrad A."/>
            <person name="Singh S."/>
            <person name="Jensen M.F."/>
            <person name="Cong E.H."/>
            <person name="Eikeseth-Otteraa H."/>
            <person name="Noel B."/>
            <person name="Anthouard V."/>
            <person name="Porcel B.M."/>
            <person name="Kachouri-Lafond R."/>
            <person name="Nishino A."/>
            <person name="Ugolini M."/>
            <person name="Chourrout P."/>
            <person name="Nishida H."/>
            <person name="Aasland R."/>
            <person name="Huzurbazar S."/>
            <person name="Westhof E."/>
            <person name="Delsuc F."/>
            <person name="Lehrach H."/>
            <person name="Reinhardt R."/>
            <person name="Weissenbach J."/>
            <person name="Roy S.W."/>
            <person name="Artiguenave F."/>
            <person name="Postlethwait J.H."/>
            <person name="Manak J.R."/>
            <person name="Thompson E.M."/>
            <person name="Jaillon O."/>
            <person name="Du Pasquier L."/>
            <person name="Boudinot P."/>
            <person name="Liberles D.A."/>
            <person name="Volff J.N."/>
            <person name="Philippe H."/>
            <person name="Lenhard B."/>
            <person name="Roest Crollius H."/>
            <person name="Wincker P."/>
            <person name="Chourrout D."/>
        </authorList>
    </citation>
    <scope>NUCLEOTIDE SEQUENCE [LARGE SCALE GENOMIC DNA]</scope>
</reference>
<keyword evidence="4" id="KW-1185">Reference proteome</keyword>
<evidence type="ECO:0000259" key="2">
    <source>
        <dbReference type="Pfam" id="PF04762"/>
    </source>
</evidence>
<protein>
    <recommendedName>
        <fullName evidence="1">IkappaB kinase complex-associated protein</fullName>
    </recommendedName>
</protein>
<dbReference type="GO" id="GO:0000049">
    <property type="term" value="F:tRNA binding"/>
    <property type="evidence" value="ECO:0007669"/>
    <property type="project" value="TreeGrafter"/>
</dbReference>
<dbReference type="Pfam" id="PF04762">
    <property type="entry name" value="Beta-prop_ELP1_1st"/>
    <property type="match status" value="1"/>
</dbReference>
<dbReference type="PANTHER" id="PTHR12747:SF0">
    <property type="entry name" value="ELONGATOR COMPLEX PROTEIN 1"/>
    <property type="match status" value="1"/>
</dbReference>
<dbReference type="GO" id="GO:0005829">
    <property type="term" value="C:cytosol"/>
    <property type="evidence" value="ECO:0007669"/>
    <property type="project" value="TreeGrafter"/>
</dbReference>
<feature type="domain" description="ELP1 first N-terminal beta-propeller" evidence="2">
    <location>
        <begin position="53"/>
        <end position="321"/>
    </location>
</feature>
<dbReference type="EMBL" id="FN653031">
    <property type="protein sequence ID" value="CBY08488.1"/>
    <property type="molecule type" value="Genomic_DNA"/>
</dbReference>
<proteinExistence type="predicted"/>
<accession>E4X9M7</accession>
<gene>
    <name evidence="3" type="ORF">GSOID_T00005060001</name>
</gene>
<dbReference type="AlphaFoldDB" id="E4X9M7"/>
<dbReference type="InterPro" id="IPR006849">
    <property type="entry name" value="Elp1"/>
</dbReference>